<keyword evidence="3" id="KW-1185">Reference proteome</keyword>
<sequence length="50" mass="5532">MFWKCIRWGGTLLVVLLVLAAALLAPHNDDAATPVQPVDTQPQPNKNFNF</sequence>
<feature type="chain" id="PRO_5047354594" evidence="1">
    <location>
        <begin position="32"/>
        <end position="50"/>
    </location>
</feature>
<proteinExistence type="predicted"/>
<name>A0AA48WFI3_9BURK</name>
<organism evidence="2 3">
    <name type="scientific">Massilia antarctica</name>
    <dbReference type="NCBI Taxonomy" id="2765360"/>
    <lineage>
        <taxon>Bacteria</taxon>
        <taxon>Pseudomonadati</taxon>
        <taxon>Pseudomonadota</taxon>
        <taxon>Betaproteobacteria</taxon>
        <taxon>Burkholderiales</taxon>
        <taxon>Oxalobacteraceae</taxon>
        <taxon>Telluria group</taxon>
        <taxon>Massilia</taxon>
    </lineage>
</organism>
<dbReference type="RefSeq" id="WP_206090718.1">
    <property type="nucleotide sequence ID" value="NZ_CP065053.1"/>
</dbReference>
<dbReference type="Proteomes" id="UP000662888">
    <property type="component" value="Chromosome"/>
</dbReference>
<accession>A0AA48WFI3</accession>
<protein>
    <submittedName>
        <fullName evidence="2">Uncharacterized protein</fullName>
    </submittedName>
</protein>
<evidence type="ECO:0000313" key="2">
    <source>
        <dbReference type="EMBL" id="QPI51081.1"/>
    </source>
</evidence>
<gene>
    <name evidence="2" type="ORF">IV454_05905</name>
</gene>
<evidence type="ECO:0000256" key="1">
    <source>
        <dbReference type="SAM" id="SignalP"/>
    </source>
</evidence>
<dbReference type="EMBL" id="CP065053">
    <property type="protein sequence ID" value="QPI51081.1"/>
    <property type="molecule type" value="Genomic_DNA"/>
</dbReference>
<keyword evidence="1" id="KW-0732">Signal</keyword>
<feature type="signal peptide" evidence="1">
    <location>
        <begin position="1"/>
        <end position="31"/>
    </location>
</feature>
<reference evidence="2 3" key="1">
    <citation type="submission" date="2020-11" db="EMBL/GenBank/DDBJ databases">
        <authorList>
            <person name="Sun Q."/>
        </authorList>
    </citation>
    <scope>NUCLEOTIDE SEQUENCE [LARGE SCALE GENOMIC DNA]</scope>
    <source>
        <strain evidence="2 3">P8398</strain>
    </source>
</reference>
<evidence type="ECO:0000313" key="3">
    <source>
        <dbReference type="Proteomes" id="UP000662888"/>
    </source>
</evidence>